<proteinExistence type="predicted"/>
<dbReference type="eggNOG" id="arCOG01665">
    <property type="taxonomic scope" value="Archaea"/>
</dbReference>
<dbReference type="STRING" id="565033.GACE_1108"/>
<dbReference type="HOGENOM" id="CLU_155761_6_3_2"/>
<dbReference type="PANTHER" id="PTHR38813:SF1">
    <property type="entry name" value="TOXIN RELE1-RELATED"/>
    <property type="match status" value="1"/>
</dbReference>
<organism evidence="1 2">
    <name type="scientific">Geoglobus acetivorans</name>
    <dbReference type="NCBI Taxonomy" id="565033"/>
    <lineage>
        <taxon>Archaea</taxon>
        <taxon>Methanobacteriati</taxon>
        <taxon>Methanobacteriota</taxon>
        <taxon>Archaeoglobi</taxon>
        <taxon>Archaeoglobales</taxon>
        <taxon>Archaeoglobaceae</taxon>
        <taxon>Geoglobus</taxon>
    </lineage>
</organism>
<dbReference type="PANTHER" id="PTHR38813">
    <property type="match status" value="1"/>
</dbReference>
<dbReference type="InterPro" id="IPR035093">
    <property type="entry name" value="RelE/ParE_toxin_dom_sf"/>
</dbReference>
<dbReference type="InterPro" id="IPR052747">
    <property type="entry name" value="TA_system_RelE_toxin"/>
</dbReference>
<dbReference type="AlphaFoldDB" id="A0A0A7GGS6"/>
<dbReference type="Gene3D" id="3.30.2310.20">
    <property type="entry name" value="RelE-like"/>
    <property type="match status" value="1"/>
</dbReference>
<evidence type="ECO:0000313" key="2">
    <source>
        <dbReference type="Proteomes" id="UP000030624"/>
    </source>
</evidence>
<name>A0A0A7GGS6_GEOAI</name>
<dbReference type="EMBL" id="CP009552">
    <property type="protein sequence ID" value="AIY90152.1"/>
    <property type="molecule type" value="Genomic_DNA"/>
</dbReference>
<reference evidence="1 2" key="1">
    <citation type="journal article" date="2015" name="Appl. Environ. Microbiol.">
        <title>The Geoglobus acetivorans genome: Fe(III) reduction, acetate utilization, autotrophic growth, and degradation of aromatic compounds in a hyperthermophilic archaeon.</title>
        <authorList>
            <person name="Mardanov A.V."/>
            <person name="Slododkina G.B."/>
            <person name="Slobodkin A.I."/>
            <person name="Beletsky A.V."/>
            <person name="Gavrilov S.N."/>
            <person name="Kublanov I.V."/>
            <person name="Bonch-Osmolovskaya E.A."/>
            <person name="Skryabin K.G."/>
            <person name="Ravin N.V."/>
        </authorList>
    </citation>
    <scope>NUCLEOTIDE SEQUENCE [LARGE SCALE GENOMIC DNA]</scope>
    <source>
        <strain evidence="1 2">SBH6</strain>
    </source>
</reference>
<sequence length="84" mass="10131">MNNVLLHKRVVKFLDDLTEKRRAKILEILKSLENFPLIRADIRKIGDRTFRLRSGDIRIIFDFDKHKNTVFVKQVDYRGKVYKK</sequence>
<protein>
    <recommendedName>
        <fullName evidence="3">RelE/StbE replicon stabilization toxin</fullName>
    </recommendedName>
</protein>
<accession>A0A0A7GGS6</accession>
<dbReference type="Proteomes" id="UP000030624">
    <property type="component" value="Chromosome"/>
</dbReference>
<evidence type="ECO:0008006" key="3">
    <source>
        <dbReference type="Google" id="ProtNLM"/>
    </source>
</evidence>
<evidence type="ECO:0000313" key="1">
    <source>
        <dbReference type="EMBL" id="AIY90152.1"/>
    </source>
</evidence>
<dbReference type="KEGG" id="gac:GACE_1108"/>
<dbReference type="SUPFAM" id="SSF143011">
    <property type="entry name" value="RelE-like"/>
    <property type="match status" value="1"/>
</dbReference>
<gene>
    <name evidence="1" type="ORF">GACE_1108</name>
</gene>